<dbReference type="EMBL" id="BONI01000070">
    <property type="protein sequence ID" value="GIG09675.1"/>
    <property type="molecule type" value="Genomic_DNA"/>
</dbReference>
<dbReference type="Proteomes" id="UP000630887">
    <property type="component" value="Unassembled WGS sequence"/>
</dbReference>
<accession>A0A8J3LBI1</accession>
<evidence type="ECO:0000313" key="2">
    <source>
        <dbReference type="EMBL" id="GIG09675.1"/>
    </source>
</evidence>
<comment type="caution">
    <text evidence="2">The sequence shown here is derived from an EMBL/GenBank/DDBJ whole genome shotgun (WGS) entry which is preliminary data.</text>
</comment>
<dbReference type="AlphaFoldDB" id="A0A8J3LBI1"/>
<name>A0A8J3LBI1_9ACTN</name>
<protein>
    <recommendedName>
        <fullName evidence="4">Ig-like domain-containing protein</fullName>
    </recommendedName>
</protein>
<feature type="signal peptide" evidence="1">
    <location>
        <begin position="1"/>
        <end position="29"/>
    </location>
</feature>
<gene>
    <name evidence="2" type="ORF">Cco03nite_63750</name>
</gene>
<feature type="chain" id="PRO_5035217441" description="Ig-like domain-containing protein" evidence="1">
    <location>
        <begin position="30"/>
        <end position="279"/>
    </location>
</feature>
<evidence type="ECO:0000313" key="3">
    <source>
        <dbReference type="Proteomes" id="UP000630887"/>
    </source>
</evidence>
<sequence>MRGRTRAAAAAIALAAATGLAQTGAPAQAAVPGLQIVSTASTGGSGSPKSVTATCPAGKRVVGAGFYLDGAAAQVVLDDLIPAAGAVTATGYEDQDGTAENWWIRAYAVCADPVPGLEIVTAVSAPGSAARSTTAACPTGKRALGGGATITGGLGQVVIDAMMPASTTVTAAAFEDGDGTSATWTLTAYAICAPALPGLVLPTVTSPPTTGFQQGASPACPAGTAALGTGWDVNTRFPGSIFPVAAAPSATGVLTVALMNNAPGLAEWTLTGRAVCATP</sequence>
<keyword evidence="3" id="KW-1185">Reference proteome</keyword>
<reference evidence="2 3" key="1">
    <citation type="submission" date="2021-01" db="EMBL/GenBank/DDBJ databases">
        <title>Whole genome shotgun sequence of Catellatospora coxensis NBRC 107359.</title>
        <authorList>
            <person name="Komaki H."/>
            <person name="Tamura T."/>
        </authorList>
    </citation>
    <scope>NUCLEOTIDE SEQUENCE [LARGE SCALE GENOMIC DNA]</scope>
    <source>
        <strain evidence="2 3">NBRC 107359</strain>
    </source>
</reference>
<organism evidence="2 3">
    <name type="scientific">Catellatospora coxensis</name>
    <dbReference type="NCBI Taxonomy" id="310354"/>
    <lineage>
        <taxon>Bacteria</taxon>
        <taxon>Bacillati</taxon>
        <taxon>Actinomycetota</taxon>
        <taxon>Actinomycetes</taxon>
        <taxon>Micromonosporales</taxon>
        <taxon>Micromonosporaceae</taxon>
        <taxon>Catellatospora</taxon>
    </lineage>
</organism>
<proteinExistence type="predicted"/>
<evidence type="ECO:0008006" key="4">
    <source>
        <dbReference type="Google" id="ProtNLM"/>
    </source>
</evidence>
<dbReference type="RefSeq" id="WP_203696999.1">
    <property type="nucleotide sequence ID" value="NZ_BAAALC010000024.1"/>
</dbReference>
<keyword evidence="1" id="KW-0732">Signal</keyword>
<evidence type="ECO:0000256" key="1">
    <source>
        <dbReference type="SAM" id="SignalP"/>
    </source>
</evidence>